<dbReference type="VEuPathDB" id="MicrosporidiaDB:NCER_100682"/>
<keyword evidence="2" id="KW-1185">Reference proteome</keyword>
<evidence type="ECO:0000313" key="2">
    <source>
        <dbReference type="Proteomes" id="UP000034350"/>
    </source>
</evidence>
<sequence length="141" mass="16637">MYHPRVFQKNIQKTKEVEKMPVIINKEQVIPENTLYEEPLVRHTKPTKKHVTIFGFSQKNLEHVIKRIKETCQIEHIEYGLNWINVITNKDSALLKLNLSHINGEIIGVYKESNNSLIEDKDIFLRKEGIIRKIIIYLFGE</sequence>
<accession>A0A0F9ZGJ0</accession>
<name>A0A0F9ZGJ0_9MICR</name>
<dbReference type="OMA" id="YGKNWIN"/>
<proteinExistence type="predicted"/>
<dbReference type="OrthoDB" id="1733656at2759"/>
<gene>
    <name evidence="1" type="ORF">AAJ76_4000142371</name>
</gene>
<comment type="caution">
    <text evidence="1">The sequence shown here is derived from an EMBL/GenBank/DDBJ whole genome shotgun (WGS) entry which is preliminary data.</text>
</comment>
<keyword evidence="1" id="KW-0647">Proteasome</keyword>
<dbReference type="GeneID" id="36320459"/>
<dbReference type="AlphaFoldDB" id="A0A0F9ZGJ0"/>
<protein>
    <submittedName>
        <fullName evidence="1">Atp-dependent 26s proteasome regulatory subunit</fullName>
    </submittedName>
</protein>
<evidence type="ECO:0000313" key="1">
    <source>
        <dbReference type="EMBL" id="KKO76374.1"/>
    </source>
</evidence>
<dbReference type="GO" id="GO:0000502">
    <property type="term" value="C:proteasome complex"/>
    <property type="evidence" value="ECO:0007669"/>
    <property type="project" value="UniProtKB-KW"/>
</dbReference>
<dbReference type="VEuPathDB" id="MicrosporidiaDB:G9O61_00g006730"/>
<organism evidence="1 2">
    <name type="scientific">Vairimorpha ceranae</name>
    <dbReference type="NCBI Taxonomy" id="40302"/>
    <lineage>
        <taxon>Eukaryota</taxon>
        <taxon>Fungi</taxon>
        <taxon>Fungi incertae sedis</taxon>
        <taxon>Microsporidia</taxon>
        <taxon>Nosematidae</taxon>
        <taxon>Vairimorpha</taxon>
    </lineage>
</organism>
<reference evidence="1 2" key="1">
    <citation type="journal article" date="2015" name="Environ. Microbiol.">
        <title>Genome analyses suggest the presence of polyploidy and recent human-driven expansions in eight global populations of the honeybee pathogen Nosema ceranae.</title>
        <authorList>
            <person name="Pelin A."/>
            <person name="Selman M."/>
            <person name="Aris-Brosou S."/>
            <person name="Farinelli L."/>
            <person name="Corradi N."/>
        </authorList>
    </citation>
    <scope>NUCLEOTIDE SEQUENCE [LARGE SCALE GENOMIC DNA]</scope>
    <source>
        <strain evidence="1 2">PA08 1199</strain>
    </source>
</reference>
<dbReference type="RefSeq" id="XP_024332116.1">
    <property type="nucleotide sequence ID" value="XM_024475513.1"/>
</dbReference>
<dbReference type="EMBL" id="JPQZ01000004">
    <property type="protein sequence ID" value="KKO76374.1"/>
    <property type="molecule type" value="Genomic_DNA"/>
</dbReference>
<dbReference type="Proteomes" id="UP000034350">
    <property type="component" value="Unassembled WGS sequence"/>
</dbReference>
<dbReference type="VEuPathDB" id="MicrosporidiaDB:AAJ76_4000142371"/>